<dbReference type="Gene3D" id="3.30.479.30">
    <property type="entry name" value="Band 7 domain"/>
    <property type="match status" value="1"/>
</dbReference>
<evidence type="ECO:0000256" key="1">
    <source>
        <dbReference type="ARBA" id="ARBA00004370"/>
    </source>
</evidence>
<comment type="similarity">
    <text evidence="2">Belongs to the band 7/mec-2 family. Flotillin subfamily.</text>
</comment>
<keyword evidence="6" id="KW-1133">Transmembrane helix</keyword>
<evidence type="ECO:0000313" key="9">
    <source>
        <dbReference type="EMBL" id="GAA0614471.1"/>
    </source>
</evidence>
<evidence type="ECO:0000313" key="10">
    <source>
        <dbReference type="Proteomes" id="UP001500866"/>
    </source>
</evidence>
<evidence type="ECO:0000259" key="7">
    <source>
        <dbReference type="Pfam" id="PF01145"/>
    </source>
</evidence>
<dbReference type="RefSeq" id="WP_343816057.1">
    <property type="nucleotide sequence ID" value="NZ_BAAADS010000025.1"/>
</dbReference>
<organism evidence="9 10">
    <name type="scientific">Virgibacillus siamensis</name>
    <dbReference type="NCBI Taxonomy" id="480071"/>
    <lineage>
        <taxon>Bacteria</taxon>
        <taxon>Bacillati</taxon>
        <taxon>Bacillota</taxon>
        <taxon>Bacilli</taxon>
        <taxon>Bacillales</taxon>
        <taxon>Bacillaceae</taxon>
        <taxon>Virgibacillus</taxon>
    </lineage>
</organism>
<feature type="domain" description="Flotillin C-terminal" evidence="8">
    <location>
        <begin position="344"/>
        <end position="440"/>
    </location>
</feature>
<dbReference type="PANTHER" id="PTHR13806:SF46">
    <property type="entry name" value="FLOTILLIN-1-RELATED"/>
    <property type="match status" value="1"/>
</dbReference>
<sequence length="517" mass="57801">MEIIFIVGLIIGLAIIVGIGWFIYMKIKYKTVPSNIALIITGPKLGDPEKDHNVFRDEEGRYLKVIRGGGHRLRMFQTHTPVSLTAFQLKISTPTVYTKQGVPIVGEAVAMIKVADSLEGIAKYAEQFLGRDQKDIEHDIAEVLGGNLRAILSKMTVEQINNDRESFNSQVTDIAQNQLDAMGFKITSLGLTDLKDDEGSEYLQNLGRPRTAEVKKNAEIAEATNDRETKVHVAQMNEETKREEYEREISIAESRKDKEIKDAVFKEETEKARAKTEAAYDLEKAERELQVEKERLKVTRQDKEESLRLKQLERERNVALEKEEAKVRKEKADAEYYERIKAAEAEAESSEKAGHAEAEVIKTKSLAEAEGIEKRAEALNKHKEVMMVEMMIKMLPDFAKSVSEPLSNVESIRIMDGGNGDGVGNFTGNVTNTMTNLQESLAQMTGLDLNEIINNISGKSNLKGELGQIASSLEKNTTPDSDESEAAEIDGEDENHDEHVTDTSHSDSDEPTKDDEK</sequence>
<comment type="caution">
    <text evidence="9">The sequence shown here is derived from an EMBL/GenBank/DDBJ whole genome shotgun (WGS) entry which is preliminary data.</text>
</comment>
<reference evidence="9 10" key="1">
    <citation type="journal article" date="2019" name="Int. J. Syst. Evol. Microbiol.">
        <title>The Global Catalogue of Microorganisms (GCM) 10K type strain sequencing project: providing services to taxonomists for standard genome sequencing and annotation.</title>
        <authorList>
            <consortium name="The Broad Institute Genomics Platform"/>
            <consortium name="The Broad Institute Genome Sequencing Center for Infectious Disease"/>
            <person name="Wu L."/>
            <person name="Ma J."/>
        </authorList>
    </citation>
    <scope>NUCLEOTIDE SEQUENCE [LARGE SCALE GENOMIC DNA]</scope>
    <source>
        <strain evidence="9 10">JCM 15395</strain>
    </source>
</reference>
<dbReference type="EMBL" id="BAAADS010000025">
    <property type="protein sequence ID" value="GAA0614471.1"/>
    <property type="molecule type" value="Genomic_DNA"/>
</dbReference>
<comment type="subcellular location">
    <subcellularLocation>
        <location evidence="1">Membrane</location>
    </subcellularLocation>
</comment>
<feature type="compositionally biased region" description="Polar residues" evidence="5">
    <location>
        <begin position="470"/>
        <end position="479"/>
    </location>
</feature>
<dbReference type="InterPro" id="IPR031905">
    <property type="entry name" value="Flotillin_C"/>
</dbReference>
<dbReference type="InterPro" id="IPR001107">
    <property type="entry name" value="Band_7"/>
</dbReference>
<dbReference type="InterPro" id="IPR027705">
    <property type="entry name" value="Flotillin_fam"/>
</dbReference>
<dbReference type="PANTHER" id="PTHR13806">
    <property type="entry name" value="FLOTILLIN-RELATED"/>
    <property type="match status" value="1"/>
</dbReference>
<feature type="transmembrane region" description="Helical" evidence="6">
    <location>
        <begin position="6"/>
        <end position="24"/>
    </location>
</feature>
<name>A0ABN1GMB3_9BACI</name>
<dbReference type="Pfam" id="PF15975">
    <property type="entry name" value="Flot"/>
    <property type="match status" value="1"/>
</dbReference>
<keyword evidence="6" id="KW-0812">Transmembrane</keyword>
<dbReference type="InterPro" id="IPR036013">
    <property type="entry name" value="Band_7/SPFH_dom_sf"/>
</dbReference>
<feature type="region of interest" description="Disordered" evidence="5">
    <location>
        <begin position="470"/>
        <end position="517"/>
    </location>
</feature>
<evidence type="ECO:0000256" key="5">
    <source>
        <dbReference type="SAM" id="MobiDB-lite"/>
    </source>
</evidence>
<evidence type="ECO:0000256" key="4">
    <source>
        <dbReference type="SAM" id="Coils"/>
    </source>
</evidence>
<keyword evidence="4" id="KW-0175">Coiled coil</keyword>
<accession>A0ABN1GMB3</accession>
<dbReference type="CDD" id="cd03399">
    <property type="entry name" value="SPFH_flotillin"/>
    <property type="match status" value="1"/>
</dbReference>
<proteinExistence type="inferred from homology"/>
<protein>
    <submittedName>
        <fullName evidence="9">Flotillin lipid rafts scaffold protein FloT</fullName>
    </submittedName>
</protein>
<feature type="coiled-coil region" evidence="4">
    <location>
        <begin position="235"/>
        <end position="340"/>
    </location>
</feature>
<evidence type="ECO:0000256" key="3">
    <source>
        <dbReference type="ARBA" id="ARBA00023136"/>
    </source>
</evidence>
<evidence type="ECO:0000256" key="6">
    <source>
        <dbReference type="SAM" id="Phobius"/>
    </source>
</evidence>
<evidence type="ECO:0000256" key="2">
    <source>
        <dbReference type="ARBA" id="ARBA00007161"/>
    </source>
</evidence>
<keyword evidence="10" id="KW-1185">Reference proteome</keyword>
<dbReference type="SUPFAM" id="SSF117892">
    <property type="entry name" value="Band 7/SPFH domain"/>
    <property type="match status" value="1"/>
</dbReference>
<gene>
    <name evidence="9" type="primary">floT</name>
    <name evidence="9" type="ORF">GCM10009001_34690</name>
</gene>
<feature type="domain" description="Band 7" evidence="7">
    <location>
        <begin position="55"/>
        <end position="226"/>
    </location>
</feature>
<feature type="compositionally biased region" description="Basic and acidic residues" evidence="5">
    <location>
        <begin position="496"/>
        <end position="517"/>
    </location>
</feature>
<dbReference type="Proteomes" id="UP001500866">
    <property type="component" value="Unassembled WGS sequence"/>
</dbReference>
<feature type="compositionally biased region" description="Acidic residues" evidence="5">
    <location>
        <begin position="480"/>
        <end position="495"/>
    </location>
</feature>
<dbReference type="Pfam" id="PF01145">
    <property type="entry name" value="Band_7"/>
    <property type="match status" value="1"/>
</dbReference>
<keyword evidence="3 6" id="KW-0472">Membrane</keyword>
<evidence type="ECO:0000259" key="8">
    <source>
        <dbReference type="Pfam" id="PF15975"/>
    </source>
</evidence>